<evidence type="ECO:0000313" key="3">
    <source>
        <dbReference type="EMBL" id="MDO6121616.1"/>
    </source>
</evidence>
<dbReference type="RefSeq" id="WP_244761527.1">
    <property type="nucleotide sequence ID" value="NZ_JALJCJ010000003.1"/>
</dbReference>
<reference evidence="3" key="1">
    <citation type="submission" date="2022-04" db="EMBL/GenBank/DDBJ databases">
        <title>Shinella lacus sp. nov., a novel member of the genus Shinella from water.</title>
        <authorList>
            <person name="Deng Y."/>
        </authorList>
    </citation>
    <scope>NUCLEOTIDE SEQUENCE</scope>
    <source>
        <strain evidence="3">JCM 31239</strain>
    </source>
</reference>
<keyword evidence="4" id="KW-1185">Reference proteome</keyword>
<feature type="domain" description="YMGG-like Gly-zipper" evidence="2">
    <location>
        <begin position="21"/>
        <end position="62"/>
    </location>
</feature>
<keyword evidence="1" id="KW-0732">Signal</keyword>
<organism evidence="3 4">
    <name type="scientific">Shinella curvata</name>
    <dbReference type="NCBI Taxonomy" id="1817964"/>
    <lineage>
        <taxon>Bacteria</taxon>
        <taxon>Pseudomonadati</taxon>
        <taxon>Pseudomonadota</taxon>
        <taxon>Alphaproteobacteria</taxon>
        <taxon>Hyphomicrobiales</taxon>
        <taxon>Rhizobiaceae</taxon>
        <taxon>Shinella</taxon>
    </lineage>
</organism>
<feature type="signal peptide" evidence="1">
    <location>
        <begin position="1"/>
        <end position="24"/>
    </location>
</feature>
<proteinExistence type="predicted"/>
<evidence type="ECO:0000256" key="1">
    <source>
        <dbReference type="SAM" id="SignalP"/>
    </source>
</evidence>
<dbReference type="Proteomes" id="UP001177080">
    <property type="component" value="Unassembled WGS sequence"/>
</dbReference>
<evidence type="ECO:0000259" key="2">
    <source>
        <dbReference type="Pfam" id="PF13441"/>
    </source>
</evidence>
<dbReference type="InterPro" id="IPR027367">
    <property type="entry name" value="Gly-zipper_YMGG"/>
</dbReference>
<dbReference type="PROSITE" id="PS51257">
    <property type="entry name" value="PROKAR_LIPOPROTEIN"/>
    <property type="match status" value="1"/>
</dbReference>
<feature type="chain" id="PRO_5046470282" evidence="1">
    <location>
        <begin position="25"/>
        <end position="86"/>
    </location>
</feature>
<sequence length="86" mass="8535">MKRTSLLLLLAALAVAGCSPTERGAGIGAVSGAVIGGAITGNVRGAAVGAAIGGVTGAVIGNVAGRPGQCYYRDRYGRRYIDTCPR</sequence>
<comment type="caution">
    <text evidence="3">The sequence shown here is derived from an EMBL/GenBank/DDBJ whole genome shotgun (WGS) entry which is preliminary data.</text>
</comment>
<accession>A0ABT8XCZ7</accession>
<name>A0ABT8XCZ7_9HYPH</name>
<evidence type="ECO:0000313" key="4">
    <source>
        <dbReference type="Proteomes" id="UP001177080"/>
    </source>
</evidence>
<dbReference type="EMBL" id="WHSC02000004">
    <property type="protein sequence ID" value="MDO6121616.1"/>
    <property type="molecule type" value="Genomic_DNA"/>
</dbReference>
<dbReference type="Pfam" id="PF13441">
    <property type="entry name" value="Gly-zipper_YMGG"/>
    <property type="match status" value="1"/>
</dbReference>
<gene>
    <name evidence="3" type="ORF">GB928_010530</name>
</gene>
<protein>
    <submittedName>
        <fullName evidence="3">YMGG-like glycine zipper-containing protein</fullName>
    </submittedName>
</protein>